<dbReference type="GO" id="GO:0009244">
    <property type="term" value="P:lipopolysaccharide core region biosynthetic process"/>
    <property type="evidence" value="ECO:0007669"/>
    <property type="project" value="UniProtKB-UniRule"/>
</dbReference>
<dbReference type="PANTHER" id="PTHR42755:SF1">
    <property type="entry name" value="3-DEOXY-D-MANNO-OCTULOSONIC ACID TRANSFERASE, MITOCHONDRIAL-RELATED"/>
    <property type="match status" value="1"/>
</dbReference>
<dbReference type="FunFam" id="3.40.50.11720:FF:000001">
    <property type="entry name" value="3-deoxy-D-manno-octulosonic acid transferase"/>
    <property type="match status" value="1"/>
</dbReference>
<proteinExistence type="inferred from homology"/>
<evidence type="ECO:0000256" key="4">
    <source>
        <dbReference type="ARBA" id="ARBA00012621"/>
    </source>
</evidence>
<protein>
    <recommendedName>
        <fullName evidence="5 13">3-deoxy-D-manno-octulosonic acid transferase</fullName>
        <shortName evidence="13">Kdo transferase</shortName>
        <ecNumber evidence="4 13">2.4.99.12</ecNumber>
    </recommendedName>
    <alternativeName>
        <fullName evidence="9 13">Lipid IV(A) 3-deoxy-D-manno-octulosonic acid transferase</fullName>
    </alternativeName>
</protein>
<evidence type="ECO:0000256" key="12">
    <source>
        <dbReference type="PIRSR" id="PIRSR639901-2"/>
    </source>
</evidence>
<dbReference type="Gene3D" id="3.40.50.11720">
    <property type="entry name" value="3-Deoxy-D-manno-octulosonic-acid transferase, N-terminal domain"/>
    <property type="match status" value="1"/>
</dbReference>
<comment type="pathway">
    <text evidence="2 13">Bacterial outer membrane biogenesis; LPS core biosynthesis.</text>
</comment>
<dbReference type="AlphaFoldDB" id="A0A0W0V912"/>
<keyword evidence="8" id="KW-0735">Signal-anchor</keyword>
<reference evidence="16 17" key="1">
    <citation type="submission" date="2015-11" db="EMBL/GenBank/DDBJ databases">
        <title>Genomic analysis of 38 Legionella species identifies large and diverse effector repertoires.</title>
        <authorList>
            <person name="Burstein D."/>
            <person name="Amaro F."/>
            <person name="Zusman T."/>
            <person name="Lifshitz Z."/>
            <person name="Cohen O."/>
            <person name="Gilbert J.A."/>
            <person name="Pupko T."/>
            <person name="Shuman H.A."/>
            <person name="Segal G."/>
        </authorList>
    </citation>
    <scope>NUCLEOTIDE SEQUENCE [LARGE SCALE GENOMIC DNA]</scope>
    <source>
        <strain evidence="16 17">BL-540</strain>
    </source>
</reference>
<dbReference type="Proteomes" id="UP000055035">
    <property type="component" value="Unassembled WGS sequence"/>
</dbReference>
<feature type="active site" description="Proton acceptor" evidence="11">
    <location>
        <position position="59"/>
    </location>
</feature>
<organism evidence="16 17">
    <name type="scientific">Legionella jordanis</name>
    <dbReference type="NCBI Taxonomy" id="456"/>
    <lineage>
        <taxon>Bacteria</taxon>
        <taxon>Pseudomonadati</taxon>
        <taxon>Pseudomonadota</taxon>
        <taxon>Gammaproteobacteria</taxon>
        <taxon>Legionellales</taxon>
        <taxon>Legionellaceae</taxon>
        <taxon>Legionella</taxon>
    </lineage>
</organism>
<name>A0A0W0V912_9GAMM</name>
<dbReference type="STRING" id="456.Ljor_0947"/>
<keyword evidence="8" id="KW-0812">Transmembrane</keyword>
<evidence type="ECO:0000313" key="17">
    <source>
        <dbReference type="Proteomes" id="UP000055035"/>
    </source>
</evidence>
<dbReference type="NCBIfam" id="NF004388">
    <property type="entry name" value="PRK05749.1-4"/>
    <property type="match status" value="1"/>
</dbReference>
<dbReference type="Pfam" id="PF00534">
    <property type="entry name" value="Glycos_transf_1"/>
    <property type="match status" value="1"/>
</dbReference>
<dbReference type="InterPro" id="IPR039901">
    <property type="entry name" value="Kdotransferase"/>
</dbReference>
<dbReference type="EMBL" id="LNYJ01000011">
    <property type="protein sequence ID" value="KTD16641.1"/>
    <property type="molecule type" value="Genomic_DNA"/>
</dbReference>
<feature type="site" description="Transition state stabilizer" evidence="12">
    <location>
        <position position="205"/>
    </location>
</feature>
<comment type="caution">
    <text evidence="16">The sequence shown here is derived from an EMBL/GenBank/DDBJ whole genome shotgun (WGS) entry which is preliminary data.</text>
</comment>
<evidence type="ECO:0000313" key="16">
    <source>
        <dbReference type="EMBL" id="KTD16641.1"/>
    </source>
</evidence>
<dbReference type="GO" id="GO:0005886">
    <property type="term" value="C:plasma membrane"/>
    <property type="evidence" value="ECO:0007669"/>
    <property type="project" value="UniProtKB-SubCell"/>
</dbReference>
<dbReference type="OrthoDB" id="9789797at2"/>
<feature type="site" description="Transition state stabilizer" evidence="12">
    <location>
        <position position="127"/>
    </location>
</feature>
<comment type="similarity">
    <text evidence="3">Belongs to the glycosyltransferase group 1 family. Glycosyltransferase 30 subfamily.</text>
</comment>
<gene>
    <name evidence="16" type="ORF">Ljor_0947</name>
</gene>
<evidence type="ECO:0000256" key="2">
    <source>
        <dbReference type="ARBA" id="ARBA00004713"/>
    </source>
</evidence>
<keyword evidence="6" id="KW-0997">Cell inner membrane</keyword>
<evidence type="ECO:0000256" key="7">
    <source>
        <dbReference type="ARBA" id="ARBA00022679"/>
    </source>
</evidence>
<dbReference type="RefSeq" id="WP_058470479.1">
    <property type="nucleotide sequence ID" value="NZ_CAAAIC010000002.1"/>
</dbReference>
<keyword evidence="7 13" id="KW-0808">Transferase</keyword>
<evidence type="ECO:0000256" key="10">
    <source>
        <dbReference type="ARBA" id="ARBA00049183"/>
    </source>
</evidence>
<dbReference type="InterPro" id="IPR007507">
    <property type="entry name" value="Glycos_transf_N"/>
</dbReference>
<evidence type="ECO:0000256" key="1">
    <source>
        <dbReference type="ARBA" id="ARBA00004388"/>
    </source>
</evidence>
<evidence type="ECO:0000256" key="6">
    <source>
        <dbReference type="ARBA" id="ARBA00022519"/>
    </source>
</evidence>
<evidence type="ECO:0000256" key="9">
    <source>
        <dbReference type="ARBA" id="ARBA00031445"/>
    </source>
</evidence>
<dbReference type="InterPro" id="IPR001296">
    <property type="entry name" value="Glyco_trans_1"/>
</dbReference>
<dbReference type="UniPathway" id="UPA00958"/>
<evidence type="ECO:0000256" key="8">
    <source>
        <dbReference type="ARBA" id="ARBA00022968"/>
    </source>
</evidence>
<keyword evidence="17" id="KW-1185">Reference proteome</keyword>
<evidence type="ECO:0000256" key="3">
    <source>
        <dbReference type="ARBA" id="ARBA00006380"/>
    </source>
</evidence>
<dbReference type="InterPro" id="IPR038107">
    <property type="entry name" value="Glycos_transf_N_sf"/>
</dbReference>
<evidence type="ECO:0000256" key="5">
    <source>
        <dbReference type="ARBA" id="ARBA00019077"/>
    </source>
</evidence>
<dbReference type="Gene3D" id="3.40.50.2000">
    <property type="entry name" value="Glycogen Phosphorylase B"/>
    <property type="match status" value="1"/>
</dbReference>
<dbReference type="GO" id="GO:0043842">
    <property type="term" value="F:Kdo transferase activity"/>
    <property type="evidence" value="ECO:0007669"/>
    <property type="project" value="UniProtKB-EC"/>
</dbReference>
<keyword evidence="6" id="KW-0472">Membrane</keyword>
<dbReference type="SUPFAM" id="SSF53756">
    <property type="entry name" value="UDP-Glycosyltransferase/glycogen phosphorylase"/>
    <property type="match status" value="1"/>
</dbReference>
<feature type="domain" description="3-deoxy-D-manno-octulosonic-acid transferase N-terminal" evidence="15">
    <location>
        <begin position="33"/>
        <end position="207"/>
    </location>
</feature>
<accession>A0A0W0V912</accession>
<evidence type="ECO:0000256" key="11">
    <source>
        <dbReference type="PIRSR" id="PIRSR639901-1"/>
    </source>
</evidence>
<dbReference type="Pfam" id="PF04413">
    <property type="entry name" value="Glycos_transf_N"/>
    <property type="match status" value="1"/>
</dbReference>
<dbReference type="PATRIC" id="fig|456.5.peg.1005"/>
<keyword evidence="13" id="KW-1003">Cell membrane</keyword>
<keyword evidence="13" id="KW-0448">Lipopolysaccharide biosynthesis</keyword>
<dbReference type="EC" id="2.4.99.12" evidence="4 13"/>
<comment type="catalytic activity">
    <reaction evidence="10 13">
        <text>lipid IVA (E. coli) + CMP-3-deoxy-beta-D-manno-octulosonate = alpha-Kdo-(2-&gt;6)-lipid IVA (E. coli) + CMP + H(+)</text>
        <dbReference type="Rhea" id="RHEA:28066"/>
        <dbReference type="ChEBI" id="CHEBI:15378"/>
        <dbReference type="ChEBI" id="CHEBI:58603"/>
        <dbReference type="ChEBI" id="CHEBI:60364"/>
        <dbReference type="ChEBI" id="CHEBI:60377"/>
        <dbReference type="ChEBI" id="CHEBI:85987"/>
        <dbReference type="EC" id="2.4.99.12"/>
    </reaction>
</comment>
<sequence>MRPIYSFLLYLLTPYLLLRLWWKGRKLPAYRERISERFLLDQRPTKPIEIWVHAVSLGEVIAVTPLVDSLLSKNYSVLITTMTPTGAERVRQRFGERLTHRYVPYDLPWVVKRFYSRVKPKVAIFVETELWPNLTYYARRAKIPLFLVNARLSERSYQGYKKAKFLFGPLLKQFNHILAQAADDAKRFTALGAPSEIVQVVGNMKFDLQTQNINSETFVELKNKWGKERVVILIASTHDNEEQQILSELRALQSQIKDVVLLIAPRHPERFQKVYQLCLSMGFNTGLRSQPNGLSENNEVVVLDSLGELLGFYQISDYAFVGGSLVPVGGHNVLEPIAMKVPVLNGPHVHNFKTICRDLQTAGAIELVANPQELVDRILSLHNDKERREILVRNATQVLESNKGTVVQYLEKIDAVLQQA</sequence>
<comment type="subcellular location">
    <subcellularLocation>
        <location evidence="1">Cell inner membrane</location>
        <topology evidence="1">Single-pass membrane protein</topology>
        <orientation evidence="1">Cytoplasmic side</orientation>
    </subcellularLocation>
    <subcellularLocation>
        <location evidence="13">Cell membrane</location>
    </subcellularLocation>
</comment>
<evidence type="ECO:0000259" key="15">
    <source>
        <dbReference type="Pfam" id="PF04413"/>
    </source>
</evidence>
<dbReference type="PANTHER" id="PTHR42755">
    <property type="entry name" value="3-DEOXY-MANNO-OCTULOSONATE CYTIDYLYLTRANSFERASE"/>
    <property type="match status" value="1"/>
</dbReference>
<evidence type="ECO:0000256" key="13">
    <source>
        <dbReference type="RuleBase" id="RU365103"/>
    </source>
</evidence>
<dbReference type="FunFam" id="3.40.50.2000:FF:000032">
    <property type="entry name" value="3-deoxy-D-manno-octulosonic acid transferase"/>
    <property type="match status" value="1"/>
</dbReference>
<comment type="function">
    <text evidence="13">Involved in lipopolysaccharide (LPS) biosynthesis. Catalyzes the transfer of 3-deoxy-D-manno-octulosonate (Kdo) residue(s) from CMP-Kdo to lipid IV(A), the tetraacyldisaccharide-1,4'-bisphosphate precursor of lipid A.</text>
</comment>
<feature type="domain" description="Glycosyl transferase family 1" evidence="14">
    <location>
        <begin position="297"/>
        <end position="397"/>
    </location>
</feature>
<evidence type="ECO:0000259" key="14">
    <source>
        <dbReference type="Pfam" id="PF00534"/>
    </source>
</evidence>
<dbReference type="GO" id="GO:0009245">
    <property type="term" value="P:lipid A biosynthetic process"/>
    <property type="evidence" value="ECO:0007669"/>
    <property type="project" value="TreeGrafter"/>
</dbReference>